<keyword evidence="4 5" id="KW-0472">Membrane</keyword>
<gene>
    <name evidence="6" type="ORF">LCGC14_0682560</name>
</gene>
<evidence type="ECO:0000256" key="2">
    <source>
        <dbReference type="ARBA" id="ARBA00022692"/>
    </source>
</evidence>
<dbReference type="GO" id="GO:0016020">
    <property type="term" value="C:membrane"/>
    <property type="evidence" value="ECO:0007669"/>
    <property type="project" value="UniProtKB-SubCell"/>
</dbReference>
<name>A0A0F9TVT7_9ZZZZ</name>
<evidence type="ECO:0008006" key="7">
    <source>
        <dbReference type="Google" id="ProtNLM"/>
    </source>
</evidence>
<evidence type="ECO:0000313" key="6">
    <source>
        <dbReference type="EMBL" id="KKN45473.1"/>
    </source>
</evidence>
<dbReference type="EMBL" id="LAZR01001387">
    <property type="protein sequence ID" value="KKN45473.1"/>
    <property type="molecule type" value="Genomic_DNA"/>
</dbReference>
<evidence type="ECO:0000256" key="3">
    <source>
        <dbReference type="ARBA" id="ARBA00022989"/>
    </source>
</evidence>
<proteinExistence type="predicted"/>
<evidence type="ECO:0000256" key="1">
    <source>
        <dbReference type="ARBA" id="ARBA00004141"/>
    </source>
</evidence>
<organism evidence="6">
    <name type="scientific">marine sediment metagenome</name>
    <dbReference type="NCBI Taxonomy" id="412755"/>
    <lineage>
        <taxon>unclassified sequences</taxon>
        <taxon>metagenomes</taxon>
        <taxon>ecological metagenomes</taxon>
    </lineage>
</organism>
<feature type="transmembrane region" description="Helical" evidence="5">
    <location>
        <begin position="12"/>
        <end position="35"/>
    </location>
</feature>
<reference evidence="6" key="1">
    <citation type="journal article" date="2015" name="Nature">
        <title>Complex archaea that bridge the gap between prokaryotes and eukaryotes.</title>
        <authorList>
            <person name="Spang A."/>
            <person name="Saw J.H."/>
            <person name="Jorgensen S.L."/>
            <person name="Zaremba-Niedzwiedzka K."/>
            <person name="Martijn J."/>
            <person name="Lind A.E."/>
            <person name="van Eijk R."/>
            <person name="Schleper C."/>
            <person name="Guy L."/>
            <person name="Ettema T.J."/>
        </authorList>
    </citation>
    <scope>NUCLEOTIDE SEQUENCE</scope>
</reference>
<comment type="subcellular location">
    <subcellularLocation>
        <location evidence="1">Membrane</location>
        <topology evidence="1">Multi-pass membrane protein</topology>
    </subcellularLocation>
</comment>
<keyword evidence="2 5" id="KW-0812">Transmembrane</keyword>
<evidence type="ECO:0000256" key="4">
    <source>
        <dbReference type="ARBA" id="ARBA00023136"/>
    </source>
</evidence>
<dbReference type="PANTHER" id="PTHR36974:SF1">
    <property type="entry name" value="DOXX FAMILY MEMBRANE PROTEIN"/>
    <property type="match status" value="1"/>
</dbReference>
<feature type="transmembrane region" description="Helical" evidence="5">
    <location>
        <begin position="99"/>
        <end position="120"/>
    </location>
</feature>
<feature type="transmembrane region" description="Helical" evidence="5">
    <location>
        <begin position="73"/>
        <end position="93"/>
    </location>
</feature>
<feature type="transmembrane region" description="Helical" evidence="5">
    <location>
        <begin position="47"/>
        <end position="66"/>
    </location>
</feature>
<dbReference type="Pfam" id="PF13564">
    <property type="entry name" value="DoxX_2"/>
    <property type="match status" value="1"/>
</dbReference>
<dbReference type="InterPro" id="IPR032808">
    <property type="entry name" value="DoxX"/>
</dbReference>
<keyword evidence="3 5" id="KW-1133">Transmembrane helix</keyword>
<comment type="caution">
    <text evidence="6">The sequence shown here is derived from an EMBL/GenBank/DDBJ whole genome shotgun (WGS) entry which is preliminary data.</text>
</comment>
<accession>A0A0F9TVT7</accession>
<sequence>MNWNTDVPKVRVWLITLFFLLGGAAHFLIVERFVSVMPAYLPWPRELVLISGVFELLGAVGVLFACTRRWAGCGLVLLCLAVFPANLNMALHAERFNEIPAWLLYLRLPLQALIILHIVWATELLRWRGKVSA</sequence>
<evidence type="ECO:0000256" key="5">
    <source>
        <dbReference type="SAM" id="Phobius"/>
    </source>
</evidence>
<dbReference type="PANTHER" id="PTHR36974">
    <property type="entry name" value="MEMBRANE PROTEIN-RELATED"/>
    <property type="match status" value="1"/>
</dbReference>
<dbReference type="AlphaFoldDB" id="A0A0F9TVT7"/>
<protein>
    <recommendedName>
        <fullName evidence="7">DoxX family protein</fullName>
    </recommendedName>
</protein>